<reference evidence="2 3" key="1">
    <citation type="submission" date="2024-03" db="EMBL/GenBank/DDBJ databases">
        <authorList>
            <person name="Gkanogiannis A."/>
            <person name="Becerra Lopez-Lavalle L."/>
        </authorList>
    </citation>
    <scope>NUCLEOTIDE SEQUENCE [LARGE SCALE GENOMIC DNA]</scope>
</reference>
<evidence type="ECO:0000313" key="3">
    <source>
        <dbReference type="Proteomes" id="UP001642487"/>
    </source>
</evidence>
<name>A0ABP0Y3A6_9ROSI</name>
<evidence type="ECO:0000256" key="1">
    <source>
        <dbReference type="SAM" id="MobiDB-lite"/>
    </source>
</evidence>
<dbReference type="Proteomes" id="UP001642487">
    <property type="component" value="Chromosome 2"/>
</dbReference>
<sequence length="142" mass="16722">MVRLQRLSTAENRVLIPEPNHYAFVRIREDGKLHKSPTRVGLGEFPGPSQKFGLGWVVKLEQEREESREGNWKFRGEREERESRSRRRLRRRSKTEERESPTETEESVRGRARGDWETGSRLRVFAREKEIGCGSFLLLLLT</sequence>
<dbReference type="EMBL" id="OZ021736">
    <property type="protein sequence ID" value="CAK9314893.1"/>
    <property type="molecule type" value="Genomic_DNA"/>
</dbReference>
<proteinExistence type="predicted"/>
<feature type="compositionally biased region" description="Basic and acidic residues" evidence="1">
    <location>
        <begin position="64"/>
        <end position="83"/>
    </location>
</feature>
<gene>
    <name evidence="2" type="ORF">CITCOLO1_LOCUS6665</name>
</gene>
<evidence type="ECO:0000313" key="2">
    <source>
        <dbReference type="EMBL" id="CAK9314893.1"/>
    </source>
</evidence>
<feature type="compositionally biased region" description="Basic and acidic residues" evidence="1">
    <location>
        <begin position="94"/>
        <end position="112"/>
    </location>
</feature>
<organism evidence="2 3">
    <name type="scientific">Citrullus colocynthis</name>
    <name type="common">colocynth</name>
    <dbReference type="NCBI Taxonomy" id="252529"/>
    <lineage>
        <taxon>Eukaryota</taxon>
        <taxon>Viridiplantae</taxon>
        <taxon>Streptophyta</taxon>
        <taxon>Embryophyta</taxon>
        <taxon>Tracheophyta</taxon>
        <taxon>Spermatophyta</taxon>
        <taxon>Magnoliopsida</taxon>
        <taxon>eudicotyledons</taxon>
        <taxon>Gunneridae</taxon>
        <taxon>Pentapetalae</taxon>
        <taxon>rosids</taxon>
        <taxon>fabids</taxon>
        <taxon>Cucurbitales</taxon>
        <taxon>Cucurbitaceae</taxon>
        <taxon>Benincaseae</taxon>
        <taxon>Citrullus</taxon>
    </lineage>
</organism>
<feature type="compositionally biased region" description="Basic residues" evidence="1">
    <location>
        <begin position="84"/>
        <end position="93"/>
    </location>
</feature>
<protein>
    <submittedName>
        <fullName evidence="2">Uncharacterized protein</fullName>
    </submittedName>
</protein>
<accession>A0ABP0Y3A6</accession>
<keyword evidence="3" id="KW-1185">Reference proteome</keyword>
<feature type="region of interest" description="Disordered" evidence="1">
    <location>
        <begin position="64"/>
        <end position="112"/>
    </location>
</feature>